<dbReference type="InterPro" id="IPR050275">
    <property type="entry name" value="PGM_Phosphatase"/>
</dbReference>
<accession>A0A6C0IT59</accession>
<dbReference type="InterPro" id="IPR013078">
    <property type="entry name" value="His_Pase_superF_clade-1"/>
</dbReference>
<protein>
    <recommendedName>
        <fullName evidence="2">Histidine phosphatase family protein</fullName>
    </recommendedName>
</protein>
<evidence type="ECO:0000313" key="1">
    <source>
        <dbReference type="EMBL" id="QHT96444.1"/>
    </source>
</evidence>
<dbReference type="Gene3D" id="3.40.50.1240">
    <property type="entry name" value="Phosphoglycerate mutase-like"/>
    <property type="match status" value="1"/>
</dbReference>
<name>A0A6C0IT59_9ZZZZ</name>
<dbReference type="InterPro" id="IPR029033">
    <property type="entry name" value="His_PPase_superfam"/>
</dbReference>
<organism evidence="1">
    <name type="scientific">viral metagenome</name>
    <dbReference type="NCBI Taxonomy" id="1070528"/>
    <lineage>
        <taxon>unclassified sequences</taxon>
        <taxon>metagenomes</taxon>
        <taxon>organismal metagenomes</taxon>
    </lineage>
</organism>
<dbReference type="EMBL" id="MN740257">
    <property type="protein sequence ID" value="QHT96444.1"/>
    <property type="molecule type" value="Genomic_DNA"/>
</dbReference>
<dbReference type="Pfam" id="PF00300">
    <property type="entry name" value="His_Phos_1"/>
    <property type="match status" value="1"/>
</dbReference>
<reference evidence="1" key="1">
    <citation type="journal article" date="2020" name="Nature">
        <title>Giant virus diversity and host interactions through global metagenomics.</title>
        <authorList>
            <person name="Schulz F."/>
            <person name="Roux S."/>
            <person name="Paez-Espino D."/>
            <person name="Jungbluth S."/>
            <person name="Walsh D.A."/>
            <person name="Denef V.J."/>
            <person name="McMahon K.D."/>
            <person name="Konstantinidis K.T."/>
            <person name="Eloe-Fadrosh E.A."/>
            <person name="Kyrpides N.C."/>
            <person name="Woyke T."/>
        </authorList>
    </citation>
    <scope>NUCLEOTIDE SEQUENCE</scope>
    <source>
        <strain evidence="1">GVMAG-M-3300024302-11</strain>
    </source>
</reference>
<dbReference type="PIRSF" id="PIRSF000709">
    <property type="entry name" value="6PFK_2-Ptase"/>
    <property type="match status" value="1"/>
</dbReference>
<dbReference type="SMART" id="SM00855">
    <property type="entry name" value="PGAM"/>
    <property type="match status" value="1"/>
</dbReference>
<sequence>MKHTNAKIIHFIRHGKTLYNQNKQIQGSTDIPLSDIGIAQAQEFNSVDFLPTYDIAYHSSLVRAKKTLDIILEKVENKPKVLMSDLIKERAYGVFEGLKDHEIEEKYPDTFRKWKLDENTPIPGADTIDSVIDKMLEFITLIEKSEYTNVLAVTHSGVLFALYKYITQTKLGERPKDIYFANCCSVYLTIKYENGIRKLEFNFGDKIY</sequence>
<dbReference type="CDD" id="cd07067">
    <property type="entry name" value="HP_PGM_like"/>
    <property type="match status" value="1"/>
</dbReference>
<evidence type="ECO:0008006" key="2">
    <source>
        <dbReference type="Google" id="ProtNLM"/>
    </source>
</evidence>
<dbReference type="SUPFAM" id="SSF53254">
    <property type="entry name" value="Phosphoglycerate mutase-like"/>
    <property type="match status" value="1"/>
</dbReference>
<proteinExistence type="predicted"/>
<dbReference type="GO" id="GO:0016791">
    <property type="term" value="F:phosphatase activity"/>
    <property type="evidence" value="ECO:0007669"/>
    <property type="project" value="TreeGrafter"/>
</dbReference>
<dbReference type="AlphaFoldDB" id="A0A6C0IT59"/>
<dbReference type="PANTHER" id="PTHR48100">
    <property type="entry name" value="BROAD-SPECIFICITY PHOSPHATASE YOR283W-RELATED"/>
    <property type="match status" value="1"/>
</dbReference>